<protein>
    <submittedName>
        <fullName evidence="2">Uncharacterized protein</fullName>
    </submittedName>
</protein>
<reference evidence="2 3" key="1">
    <citation type="journal article" date="2018" name="PLoS ONE">
        <title>The draft genome of Kipferlia bialata reveals reductive genome evolution in fornicate parasites.</title>
        <authorList>
            <person name="Tanifuji G."/>
            <person name="Takabayashi S."/>
            <person name="Kume K."/>
            <person name="Takagi M."/>
            <person name="Nakayama T."/>
            <person name="Kamikawa R."/>
            <person name="Inagaki Y."/>
            <person name="Hashimoto T."/>
        </authorList>
    </citation>
    <scope>NUCLEOTIDE SEQUENCE [LARGE SCALE GENOMIC DNA]</scope>
    <source>
        <strain evidence="2">NY0173</strain>
    </source>
</reference>
<dbReference type="SMART" id="SM00320">
    <property type="entry name" value="WD40"/>
    <property type="match status" value="3"/>
</dbReference>
<feature type="repeat" description="WD" evidence="1">
    <location>
        <begin position="28"/>
        <end position="67"/>
    </location>
</feature>
<dbReference type="InterPro" id="IPR015943">
    <property type="entry name" value="WD40/YVTN_repeat-like_dom_sf"/>
</dbReference>
<dbReference type="EMBL" id="BDIP01004456">
    <property type="protein sequence ID" value="GIQ88857.1"/>
    <property type="molecule type" value="Genomic_DNA"/>
</dbReference>
<dbReference type="PANTHER" id="PTHR14604">
    <property type="entry name" value="WD40 REPEAT PF20"/>
    <property type="match status" value="1"/>
</dbReference>
<dbReference type="AlphaFoldDB" id="A0A9K3GMY3"/>
<dbReference type="PANTHER" id="PTHR14604:SF3">
    <property type="entry name" value="SPERM-ASSOCIATED ANTIGEN 16 PROTEIN"/>
    <property type="match status" value="1"/>
</dbReference>
<evidence type="ECO:0000256" key="1">
    <source>
        <dbReference type="PROSITE-ProRule" id="PRU00221"/>
    </source>
</evidence>
<organism evidence="2 3">
    <name type="scientific">Kipferlia bialata</name>
    <dbReference type="NCBI Taxonomy" id="797122"/>
    <lineage>
        <taxon>Eukaryota</taxon>
        <taxon>Metamonada</taxon>
        <taxon>Carpediemonas-like organisms</taxon>
        <taxon>Kipferlia</taxon>
    </lineage>
</organism>
<dbReference type="Pfam" id="PF00400">
    <property type="entry name" value="WD40"/>
    <property type="match status" value="2"/>
</dbReference>
<feature type="repeat" description="WD" evidence="1">
    <location>
        <begin position="1"/>
        <end position="27"/>
    </location>
</feature>
<dbReference type="PROSITE" id="PS50082">
    <property type="entry name" value="WD_REPEATS_2"/>
    <property type="match status" value="2"/>
</dbReference>
<accession>A0A9K3GMY3</accession>
<dbReference type="InterPro" id="IPR050995">
    <property type="entry name" value="WD-F-box_domain-protein"/>
</dbReference>
<sequence length="190" mass="20482">MSRSLSNAMSDHTMRLWDANTNRCVRSFRGHTDTVNDVAFGDGFVASGSADHSVSIFDPSTGQLMRTLYGHGGAVRSIDVRDMYIASCDAQGGVLLHDVRAPTEPVREYSLLDMANYMPNKIVIHPKGSLIVGGGEEKGYSELGGFVWTEGSDGVLSLEGEVHDLALDPDMRRMAVSEGKAGQIGVYSII</sequence>
<gene>
    <name evidence="2" type="ORF">KIPB_011200</name>
</gene>
<dbReference type="Proteomes" id="UP000265618">
    <property type="component" value="Unassembled WGS sequence"/>
</dbReference>
<dbReference type="SUPFAM" id="SSF50978">
    <property type="entry name" value="WD40 repeat-like"/>
    <property type="match status" value="1"/>
</dbReference>
<evidence type="ECO:0000313" key="2">
    <source>
        <dbReference type="EMBL" id="GIQ88857.1"/>
    </source>
</evidence>
<dbReference type="InterPro" id="IPR001680">
    <property type="entry name" value="WD40_rpt"/>
</dbReference>
<keyword evidence="1" id="KW-0853">WD repeat</keyword>
<evidence type="ECO:0000313" key="3">
    <source>
        <dbReference type="Proteomes" id="UP000265618"/>
    </source>
</evidence>
<dbReference type="OrthoDB" id="2615105at2759"/>
<comment type="caution">
    <text evidence="2">The sequence shown here is derived from an EMBL/GenBank/DDBJ whole genome shotgun (WGS) entry which is preliminary data.</text>
</comment>
<name>A0A9K3GMY3_9EUKA</name>
<dbReference type="InterPro" id="IPR036322">
    <property type="entry name" value="WD40_repeat_dom_sf"/>
</dbReference>
<dbReference type="Gene3D" id="2.130.10.10">
    <property type="entry name" value="YVTN repeat-like/Quinoprotein amine dehydrogenase"/>
    <property type="match status" value="1"/>
</dbReference>
<keyword evidence="3" id="KW-1185">Reference proteome</keyword>
<proteinExistence type="predicted"/>